<accession>A0A8C5NYI9</accession>
<evidence type="ECO:0000313" key="10">
    <source>
        <dbReference type="Proteomes" id="UP000694385"/>
    </source>
</evidence>
<dbReference type="SUPFAM" id="SSF118215">
    <property type="entry name" value="Proton glutamate symport protein"/>
    <property type="match status" value="1"/>
</dbReference>
<dbReference type="PANTHER" id="PTHR11958">
    <property type="entry name" value="SODIUM/DICARBOXYLATE SYMPORTER-RELATED"/>
    <property type="match status" value="1"/>
</dbReference>
<reference evidence="9" key="1">
    <citation type="submission" date="2025-08" db="UniProtKB">
        <authorList>
            <consortium name="Ensembl"/>
        </authorList>
    </citation>
    <scope>IDENTIFICATION</scope>
</reference>
<dbReference type="GeneTree" id="ENSGT00940000156073"/>
<comment type="subcellular location">
    <subcellularLocation>
        <location evidence="1 8">Membrane</location>
        <topology evidence="1 8">Multi-pass membrane protein</topology>
    </subcellularLocation>
</comment>
<organism evidence="9 10">
    <name type="scientific">Jaculus jaculus</name>
    <name type="common">Lesser Egyptian jerboa</name>
    <dbReference type="NCBI Taxonomy" id="51337"/>
    <lineage>
        <taxon>Eukaryota</taxon>
        <taxon>Metazoa</taxon>
        <taxon>Chordata</taxon>
        <taxon>Craniata</taxon>
        <taxon>Vertebrata</taxon>
        <taxon>Euteleostomi</taxon>
        <taxon>Mammalia</taxon>
        <taxon>Eutheria</taxon>
        <taxon>Euarchontoglires</taxon>
        <taxon>Glires</taxon>
        <taxon>Rodentia</taxon>
        <taxon>Myomorpha</taxon>
        <taxon>Dipodoidea</taxon>
        <taxon>Dipodidae</taxon>
        <taxon>Dipodinae</taxon>
        <taxon>Jaculus</taxon>
    </lineage>
</organism>
<name>A0A8C5NYI9_JACJA</name>
<dbReference type="InterPro" id="IPR036458">
    <property type="entry name" value="Na:dicarbo_symporter_sf"/>
</dbReference>
<dbReference type="GO" id="GO:0015501">
    <property type="term" value="F:glutamate:sodium symporter activity"/>
    <property type="evidence" value="ECO:0007669"/>
    <property type="project" value="Ensembl"/>
</dbReference>
<evidence type="ECO:0000256" key="2">
    <source>
        <dbReference type="ARBA" id="ARBA00022448"/>
    </source>
</evidence>
<dbReference type="Proteomes" id="UP000694385">
    <property type="component" value="Unassembled WGS sequence"/>
</dbReference>
<keyword evidence="3 8" id="KW-0812">Transmembrane</keyword>
<comment type="similarity">
    <text evidence="8">Belongs to the dicarboxylate/amino acid:cation symporter (DAACS) (TC 2.A.23) family.</text>
</comment>
<dbReference type="Ensembl" id="ENSJJAT00000015482.1">
    <property type="protein sequence ID" value="ENSJJAP00000009041.1"/>
    <property type="gene ID" value="ENSJJAG00000013040.1"/>
</dbReference>
<evidence type="ECO:0000313" key="9">
    <source>
        <dbReference type="Ensembl" id="ENSJJAP00000009041.1"/>
    </source>
</evidence>
<dbReference type="InterPro" id="IPR001991">
    <property type="entry name" value="Na-dicarboxylate_symporter"/>
</dbReference>
<keyword evidence="4 8" id="KW-0769">Symport</keyword>
<dbReference type="GO" id="GO:0005313">
    <property type="term" value="F:L-glutamate transmembrane transporter activity"/>
    <property type="evidence" value="ECO:0007669"/>
    <property type="project" value="TreeGrafter"/>
</dbReference>
<evidence type="ECO:0000256" key="1">
    <source>
        <dbReference type="ARBA" id="ARBA00004141"/>
    </source>
</evidence>
<evidence type="ECO:0000256" key="7">
    <source>
        <dbReference type="ARBA" id="ARBA00023180"/>
    </source>
</evidence>
<gene>
    <name evidence="9" type="primary">Slc1a7</name>
</gene>
<proteinExistence type="inferred from homology"/>
<keyword evidence="10" id="KW-1185">Reference proteome</keyword>
<evidence type="ECO:0000256" key="5">
    <source>
        <dbReference type="ARBA" id="ARBA00022989"/>
    </source>
</evidence>
<evidence type="ECO:0000256" key="3">
    <source>
        <dbReference type="ARBA" id="ARBA00022692"/>
    </source>
</evidence>
<dbReference type="GO" id="GO:0001504">
    <property type="term" value="P:neurotransmitter uptake"/>
    <property type="evidence" value="ECO:0007669"/>
    <property type="project" value="Ensembl"/>
</dbReference>
<protein>
    <recommendedName>
        <fullName evidence="8">Amino acid transporter</fullName>
    </recommendedName>
</protein>
<feature type="transmembrane region" description="Helical" evidence="8">
    <location>
        <begin position="219"/>
        <end position="245"/>
    </location>
</feature>
<dbReference type="AlphaFoldDB" id="A0A8C5NYI9"/>
<feature type="transmembrane region" description="Helical" evidence="8">
    <location>
        <begin position="19"/>
        <end position="37"/>
    </location>
</feature>
<dbReference type="InterPro" id="IPR018107">
    <property type="entry name" value="Na-dicarboxylate_symporter_CS"/>
</dbReference>
<feature type="transmembrane region" description="Helical" evidence="8">
    <location>
        <begin position="88"/>
        <end position="109"/>
    </location>
</feature>
<dbReference type="InterPro" id="IPR050746">
    <property type="entry name" value="DAACS"/>
</dbReference>
<evidence type="ECO:0000256" key="8">
    <source>
        <dbReference type="RuleBase" id="RU361216"/>
    </source>
</evidence>
<dbReference type="Pfam" id="PF00375">
    <property type="entry name" value="SDF"/>
    <property type="match status" value="2"/>
</dbReference>
<feature type="transmembrane region" description="Helical" evidence="8">
    <location>
        <begin position="257"/>
        <end position="278"/>
    </location>
</feature>
<evidence type="ECO:0000256" key="4">
    <source>
        <dbReference type="ARBA" id="ARBA00022847"/>
    </source>
</evidence>
<dbReference type="GO" id="GO:0015175">
    <property type="term" value="F:neutral L-amino acid transmembrane transporter activity"/>
    <property type="evidence" value="ECO:0007669"/>
    <property type="project" value="TreeGrafter"/>
</dbReference>
<keyword evidence="2 8" id="KW-0813">Transport</keyword>
<feature type="transmembrane region" description="Helical" evidence="8">
    <location>
        <begin position="190"/>
        <end position="207"/>
    </location>
</feature>
<keyword evidence="6 8" id="KW-0472">Membrane</keyword>
<dbReference type="PROSITE" id="PS00714">
    <property type="entry name" value="NA_DICARBOXYL_SYMP_2"/>
    <property type="match status" value="1"/>
</dbReference>
<dbReference type="GO" id="GO:0005886">
    <property type="term" value="C:plasma membrane"/>
    <property type="evidence" value="ECO:0007669"/>
    <property type="project" value="TreeGrafter"/>
</dbReference>
<dbReference type="PRINTS" id="PR00173">
    <property type="entry name" value="EDTRNSPORT"/>
</dbReference>
<dbReference type="Gene3D" id="1.10.3860.10">
    <property type="entry name" value="Sodium:dicarboxylate symporter"/>
    <property type="match status" value="2"/>
</dbReference>
<dbReference type="OMA" id="CMARETT"/>
<reference evidence="9" key="2">
    <citation type="submission" date="2025-09" db="UniProtKB">
        <authorList>
            <consortium name="Ensembl"/>
        </authorList>
    </citation>
    <scope>IDENTIFICATION</scope>
</reference>
<keyword evidence="7" id="KW-0325">Glycoprotein</keyword>
<keyword evidence="5 8" id="KW-1133">Transmembrane helix</keyword>
<sequence length="486" mass="51702">MVLGAVLARGRAMCRHNGLLILSVLSVIVGCLLGFILRTRRLSPQVSASGCVCNVIPPLTLGVGDASLMSGLASLDAKTSSRLGILTVAYYLWTTFLAVVVGIIMVSIIHPGGAAQKETTEQSGKPVMSSADALLDLPKIVLSGTARKPPRTDPVRTVVFEAESHSRWPRIHSDPPTSASRVLGLKAPCLPRYFPFGIVFLIAGKILEMDDPKAVGKKLGFYAVTVVGGLVVHGLLMLPLLYFLITKKNPIVFIRGVLQALLIALATSSSSATLPITFKCLLENNHIDRRIARFVLPVGATINMDGTALYEAVAAIFIAQVNNYELDFGQIITISITATAASIGAAGIPQAGLVTMVIVLTSVGLPTDDINLIIAVDWALDRFRTMINVLGDALAAGIMAHICRKDFARDVGTEKLSPCETKPVPLQEIVATQQNGCVKSVAEASELTLGPTCPHHIPIQVEEDEEPVAASPDHCTIEISELETNV</sequence>
<evidence type="ECO:0000256" key="6">
    <source>
        <dbReference type="ARBA" id="ARBA00023136"/>
    </source>
</evidence>
<dbReference type="PANTHER" id="PTHR11958:SF22">
    <property type="entry name" value="EXCITATORY AMINO ACID TRANSPORTER 5"/>
    <property type="match status" value="1"/>
</dbReference>